<keyword evidence="3 5" id="KW-0347">Helicase</keyword>
<gene>
    <name evidence="7" type="ORF">HMPREF1872_01512</name>
</gene>
<dbReference type="GO" id="GO:0005829">
    <property type="term" value="C:cytosol"/>
    <property type="evidence" value="ECO:0007669"/>
    <property type="project" value="TreeGrafter"/>
</dbReference>
<dbReference type="Gene3D" id="3.40.50.300">
    <property type="entry name" value="P-loop containing nucleotide triphosphate hydrolases"/>
    <property type="match status" value="2"/>
</dbReference>
<feature type="domain" description="UvrD-like helicase ATP-binding" evidence="6">
    <location>
        <begin position="212"/>
        <end position="548"/>
    </location>
</feature>
<proteinExistence type="predicted"/>
<feature type="binding site" evidence="5">
    <location>
        <begin position="233"/>
        <end position="240"/>
    </location>
    <ligand>
        <name>ATP</name>
        <dbReference type="ChEBI" id="CHEBI:30616"/>
    </ligand>
</feature>
<dbReference type="InterPro" id="IPR014016">
    <property type="entry name" value="UvrD-like_ATP-bd"/>
</dbReference>
<dbReference type="GO" id="GO:0000725">
    <property type="term" value="P:recombinational repair"/>
    <property type="evidence" value="ECO:0007669"/>
    <property type="project" value="TreeGrafter"/>
</dbReference>
<evidence type="ECO:0000313" key="8">
    <source>
        <dbReference type="Proteomes" id="UP000070080"/>
    </source>
</evidence>
<dbReference type="EMBL" id="LSCV01000046">
    <property type="protein sequence ID" value="KXB38789.1"/>
    <property type="molecule type" value="Genomic_DNA"/>
</dbReference>
<evidence type="ECO:0000256" key="4">
    <source>
        <dbReference type="ARBA" id="ARBA00022840"/>
    </source>
</evidence>
<evidence type="ECO:0000256" key="1">
    <source>
        <dbReference type="ARBA" id="ARBA00022741"/>
    </source>
</evidence>
<dbReference type="Proteomes" id="UP000070080">
    <property type="component" value="Unassembled WGS sequence"/>
</dbReference>
<dbReference type="PATRIC" id="fig|1497955.3.peg.1475"/>
<sequence length="729" mass="85016">MRYDMAKDIDTEFLEEEAYLHDCLAYIKGLQGQLEQKIAKLTGSMHEIKEEAYNEHMEYKSGANMADNAVVQHELWQEHLYQTDLKKEKRNLLRMSYEPYFAALTFQFHGEDEAEVYHLGLSSLFDDETYRQWVIDWRSPIASLYYEGELGEASYDVNGEKVKGDLLNKKQILIRRGHLLNIYNRSNLMNDQLLEWVLSQPASQHLEQIVSTIQSEQNSLIRAREQQNLLIYGVAGSGKSSIALHRVSYLLYLHRDWDSSSFLFISPNEQFAEYISELLPNLNDENISTLTLANLYRSLFLHKQLRLAQFNFREVKGETKALFASFKFVDCVQAFIKSFTKSNFKPHDLILDELQVESETLLDLYQREFASEAPFQRPALMFDYLQKELHAKAFKYQADDIKAELQSMLKTIDLVEILSQFYASKEFKAWVEALIESEQALCKAKCQSVNSKLDEIDRIILAYLLVDFYRDYDTYLVKHLLIDEAQDLLAIEHVLLANLFKVDKTICADFNQAIYWPQAKDFSEELKDYYAKQKHLLFKVINVAYRSTYEITEFCRRFIPGTELQAVKRHGSDVKLTCLGQTNVDCFKAKLTDIEPSLDVTYTKFMQGEDKRHSLAIIVPNEMWKEALKTQIKDSKWQKALARYEMTAGNKPVLENLLQKDEDEQMKEFKLAVHTAKSAKGMEFDTVLVYPVDKELYQDKQANLQLYVACSRALHNLEIFYYNDKSLID</sequence>
<comment type="caution">
    <text evidence="7">The sequence shown here is derived from an EMBL/GenBank/DDBJ whole genome shotgun (WGS) entry which is preliminary data.</text>
</comment>
<dbReference type="InterPro" id="IPR027417">
    <property type="entry name" value="P-loop_NTPase"/>
</dbReference>
<keyword evidence="4 5" id="KW-0067">ATP-binding</keyword>
<dbReference type="Pfam" id="PF00580">
    <property type="entry name" value="UvrD-helicase"/>
    <property type="match status" value="1"/>
</dbReference>
<evidence type="ECO:0000256" key="3">
    <source>
        <dbReference type="ARBA" id="ARBA00022806"/>
    </source>
</evidence>
<reference evidence="8" key="1">
    <citation type="submission" date="2016-01" db="EMBL/GenBank/DDBJ databases">
        <authorList>
            <person name="Mitreva M."/>
            <person name="Pepin K.H."/>
            <person name="Mihindukulasuriya K.A."/>
            <person name="Fulton R."/>
            <person name="Fronick C."/>
            <person name="O'Laughlin M."/>
            <person name="Miner T."/>
            <person name="Herter B."/>
            <person name="Rosa B.A."/>
            <person name="Cordes M."/>
            <person name="Tomlinson C."/>
            <person name="Wollam A."/>
            <person name="Palsikar V.B."/>
            <person name="Mardis E.R."/>
            <person name="Wilson R.K."/>
        </authorList>
    </citation>
    <scope>NUCLEOTIDE SEQUENCE [LARGE SCALE GENOMIC DNA]</scope>
    <source>
        <strain evidence="8">KA00274</strain>
    </source>
</reference>
<evidence type="ECO:0000313" key="7">
    <source>
        <dbReference type="EMBL" id="KXB38789.1"/>
    </source>
</evidence>
<dbReference type="AlphaFoldDB" id="A0A133Y6G1"/>
<evidence type="ECO:0000256" key="5">
    <source>
        <dbReference type="PROSITE-ProRule" id="PRU00560"/>
    </source>
</evidence>
<keyword evidence="8" id="KW-1185">Reference proteome</keyword>
<protein>
    <recommendedName>
        <fullName evidence="6">UvrD-like helicase ATP-binding domain-containing protein</fullName>
    </recommendedName>
</protein>
<dbReference type="STRING" id="1497955.HMPREF1872_01512"/>
<dbReference type="PANTHER" id="PTHR11070:SF17">
    <property type="entry name" value="DNA HELICASE IV"/>
    <property type="match status" value="1"/>
</dbReference>
<keyword evidence="1 5" id="KW-0547">Nucleotide-binding</keyword>
<evidence type="ECO:0000259" key="6">
    <source>
        <dbReference type="PROSITE" id="PS51198"/>
    </source>
</evidence>
<dbReference type="GO" id="GO:0003677">
    <property type="term" value="F:DNA binding"/>
    <property type="evidence" value="ECO:0007669"/>
    <property type="project" value="InterPro"/>
</dbReference>
<dbReference type="InterPro" id="IPR000212">
    <property type="entry name" value="DNA_helicase_UvrD/REP"/>
</dbReference>
<dbReference type="SUPFAM" id="SSF52540">
    <property type="entry name" value="P-loop containing nucleoside triphosphate hydrolases"/>
    <property type="match status" value="1"/>
</dbReference>
<keyword evidence="2 5" id="KW-0378">Hydrolase</keyword>
<dbReference type="OrthoDB" id="9787585at2"/>
<dbReference type="GO" id="GO:0005524">
    <property type="term" value="F:ATP binding"/>
    <property type="evidence" value="ECO:0007669"/>
    <property type="project" value="UniProtKB-UniRule"/>
</dbReference>
<dbReference type="PANTHER" id="PTHR11070">
    <property type="entry name" value="UVRD / RECB / PCRA DNA HELICASE FAMILY MEMBER"/>
    <property type="match status" value="1"/>
</dbReference>
<dbReference type="PROSITE" id="PS51198">
    <property type="entry name" value="UVRD_HELICASE_ATP_BIND"/>
    <property type="match status" value="1"/>
</dbReference>
<evidence type="ECO:0000256" key="2">
    <source>
        <dbReference type="ARBA" id="ARBA00022801"/>
    </source>
</evidence>
<dbReference type="GO" id="GO:0043138">
    <property type="term" value="F:3'-5' DNA helicase activity"/>
    <property type="evidence" value="ECO:0007669"/>
    <property type="project" value="TreeGrafter"/>
</dbReference>
<name>A0A133Y6G1_9FIRM</name>
<dbReference type="GO" id="GO:0016787">
    <property type="term" value="F:hydrolase activity"/>
    <property type="evidence" value="ECO:0007669"/>
    <property type="project" value="UniProtKB-UniRule"/>
</dbReference>
<organism evidence="7 8">
    <name type="scientific">Amygdalobacter nucleatus</name>
    <dbReference type="NCBI Taxonomy" id="3029274"/>
    <lineage>
        <taxon>Bacteria</taxon>
        <taxon>Bacillati</taxon>
        <taxon>Bacillota</taxon>
        <taxon>Clostridia</taxon>
        <taxon>Eubacteriales</taxon>
        <taxon>Oscillospiraceae</taxon>
        <taxon>Amygdalobacter</taxon>
    </lineage>
</organism>
<accession>A0A133Y6G1</accession>